<feature type="region of interest" description="Disordered" evidence="1">
    <location>
        <begin position="388"/>
        <end position="460"/>
    </location>
</feature>
<dbReference type="RefSeq" id="WP_014943753.1">
    <property type="nucleotide sequence ID" value="NZ_CP041038.1"/>
</dbReference>
<evidence type="ECO:0000313" key="3">
    <source>
        <dbReference type="Proteomes" id="UP000320536"/>
    </source>
</evidence>
<dbReference type="Proteomes" id="UP000320536">
    <property type="component" value="Chromosome"/>
</dbReference>
<organism evidence="2 3">
    <name type="scientific">Chlamydophila parapsittaci</name>
    <dbReference type="NCBI Taxonomy" id="344886"/>
    <lineage>
        <taxon>Bacteria</taxon>
        <taxon>Pseudomonadati</taxon>
        <taxon>Chlamydiota</taxon>
        <taxon>Chlamydiia</taxon>
        <taxon>Chlamydiales</taxon>
        <taxon>Chlamydiaceae</taxon>
        <taxon>Chlamydia/Chlamydophila group</taxon>
        <taxon>Chlamydia</taxon>
    </lineage>
</organism>
<sequence>MCCPPAGCGCKLTVQEDSCGLQQESAPLQQLPVTQQPGRQVSLEVQVGDPSLVETIQKAGAIAASVLNAPQTQRGASYCHKHCSPWCDSHCPNWLSHCFQCLCTCIINPPEEPSGVNPDLLDFLGSMKQKHGPIVLGLGMEKSGIDWSSLLSEGLTLTDGQKDDFDRLCVEAKKFLKKLLAGGIQQELFDLANDPNKVPEVNDVDTLMAKRGYGDFRHQKYDIPPQCWVIYNKREAQGEPSGSLQSEIHYAKQLDYLKLRSQLYHLTVVDLNNRDVFPLGGKEGKNALRILQNTIACLVGHAPCFTFGIPGYSLSLAPEALLKLIILALLALGYAPTNNRGEIPATFDQLKQVSDFFKTQWDTHGLPFIPEDDTDPYDDGLEIDSGRVISGRNSQPKRPAPDPFNIQCGRGGQQPIPRNYTDPYDNDVETDGGRAGAGSRGHTNVASLRDKDEDEDENGWCSNHHQEQLLGLCNKVSSSIAFLG</sequence>
<proteinExistence type="predicted"/>
<keyword evidence="3" id="KW-1185">Reference proteome</keyword>
<name>A0ABX5VYV7_9CHLA</name>
<reference evidence="2 3" key="1">
    <citation type="journal article" date="2020" name="Data Brief">
        <title>Data of de novo genome assembly of the Chlamydia psittaci strain isolated from the livestock in Volga Region, Russian Federation.</title>
        <authorList>
            <person name="Feodorova V.A."/>
            <person name="Zaitsev S.S."/>
            <person name="Khizhnyakova M.A."/>
            <person name="Saltykov Y.V."/>
            <person name="Evstifeev V.V."/>
            <person name="Khusainov F.M."/>
            <person name="Yakovlev S.I."/>
            <person name="Larionova O.S."/>
            <person name="Motin V.L."/>
        </authorList>
    </citation>
    <scope>NUCLEOTIDE SEQUENCE [LARGE SCALE GENOMIC DNA]</scope>
    <source>
        <strain evidence="2 3">Rostinovo-70</strain>
    </source>
</reference>
<accession>A0ABX5VYV7</accession>
<gene>
    <name evidence="2" type="ORF">FI836_04240</name>
</gene>
<evidence type="ECO:0000256" key="1">
    <source>
        <dbReference type="SAM" id="MobiDB-lite"/>
    </source>
</evidence>
<protein>
    <submittedName>
        <fullName evidence="2">Uncharacterized protein</fullName>
    </submittedName>
</protein>
<evidence type="ECO:0000313" key="2">
    <source>
        <dbReference type="EMBL" id="QDE37487.1"/>
    </source>
</evidence>
<dbReference type="EMBL" id="CP041038">
    <property type="protein sequence ID" value="QDE37487.1"/>
    <property type="molecule type" value="Genomic_DNA"/>
</dbReference>